<evidence type="ECO:0000259" key="1">
    <source>
        <dbReference type="SMART" id="SM00901"/>
    </source>
</evidence>
<comment type="caution">
    <text evidence="2">The sequence shown here is derived from an EMBL/GenBank/DDBJ whole genome shotgun (WGS) entry which is preliminary data.</text>
</comment>
<dbReference type="Proteomes" id="UP000249458">
    <property type="component" value="Unassembled WGS sequence"/>
</dbReference>
<sequence length="336" mass="39509">MPIKIKKYDLGNIPILHEFETDFALEPFDTGFIPVSKIDSWQSFHEYFAAPQFSDFAFRGHKIGKWDLVSSFQRLCNNPKPQELQDILDFFRNTVIEMELSCFELNDDDLWGLGRHHGLLTPLLDWSNDHNVALYFAFEDNDNNSSDNPYCSIYCFNKELIKEKSNGHIRIINSDSDANVRVLNQNGIFTITEPCKNFESYICHDEDLFTYFRKIYVKREDQRACLNQLDSFGINKKKLYPHSIEGAVEYCNIHYQKFRRTTFSGCILQIRQRVIDKEAEFQKIAEYLVKNNSNVTNETIDFASRAIYELKETILKQLECTEHYEKLLTFIEDNLT</sequence>
<accession>A0A364LJH3</accession>
<evidence type="ECO:0000313" key="2">
    <source>
        <dbReference type="EMBL" id="RAP36683.1"/>
    </source>
</evidence>
<dbReference type="EMBL" id="MVJN01000005">
    <property type="protein sequence ID" value="RAP36683.1"/>
    <property type="molecule type" value="Genomic_DNA"/>
</dbReference>
<dbReference type="Pfam" id="PF08867">
    <property type="entry name" value="FRG"/>
    <property type="match status" value="1"/>
</dbReference>
<reference evidence="2 3" key="1">
    <citation type="submission" date="2017-02" db="EMBL/GenBank/DDBJ databases">
        <title>Legionella quilivanii strain from human: case report and whole genome sequencing analysis.</title>
        <authorList>
            <person name="Lalancette C."/>
            <person name="Leduc J.-M."/>
            <person name="Levesque S."/>
            <person name="Fournier E."/>
            <person name="Saoud J."/>
            <person name="Faucher S.P."/>
            <person name="Bernard K."/>
            <person name="Martineau C."/>
            <person name="Longtin J."/>
        </authorList>
    </citation>
    <scope>NUCLEOTIDE SEQUENCE [LARGE SCALE GENOMIC DNA]</scope>
    <source>
        <strain evidence="2 3">ID143958</strain>
    </source>
</reference>
<gene>
    <name evidence="2" type="ORF">B1207_07730</name>
</gene>
<name>A0A364LJH3_9GAMM</name>
<dbReference type="SMART" id="SM00901">
    <property type="entry name" value="FRG"/>
    <property type="match status" value="1"/>
</dbReference>
<proteinExistence type="predicted"/>
<feature type="domain" description="FRG" evidence="1">
    <location>
        <begin position="52"/>
        <end position="154"/>
    </location>
</feature>
<dbReference type="RefSeq" id="WP_112219411.1">
    <property type="nucleotide sequence ID" value="NZ_MVJN01000005.1"/>
</dbReference>
<organism evidence="2 3">
    <name type="scientific">Legionella quinlivanii</name>
    <dbReference type="NCBI Taxonomy" id="45073"/>
    <lineage>
        <taxon>Bacteria</taxon>
        <taxon>Pseudomonadati</taxon>
        <taxon>Pseudomonadota</taxon>
        <taxon>Gammaproteobacteria</taxon>
        <taxon>Legionellales</taxon>
        <taxon>Legionellaceae</taxon>
        <taxon>Legionella</taxon>
    </lineage>
</organism>
<evidence type="ECO:0000313" key="3">
    <source>
        <dbReference type="Proteomes" id="UP000249458"/>
    </source>
</evidence>
<protein>
    <recommendedName>
        <fullName evidence="1">FRG domain-containing protein</fullName>
    </recommendedName>
</protein>
<dbReference type="InterPro" id="IPR014966">
    <property type="entry name" value="FRG-dom"/>
</dbReference>
<dbReference type="AlphaFoldDB" id="A0A364LJH3"/>